<dbReference type="OrthoDB" id="659599at2759"/>
<dbReference type="AlphaFoldDB" id="A0A2I0WMM8"/>
<evidence type="ECO:0000313" key="3">
    <source>
        <dbReference type="Proteomes" id="UP000233837"/>
    </source>
</evidence>
<reference evidence="2 3" key="2">
    <citation type="journal article" date="2017" name="Nature">
        <title>The Apostasia genome and the evolution of orchids.</title>
        <authorList>
            <person name="Zhang G.Q."/>
            <person name="Liu K.W."/>
            <person name="Li Z."/>
            <person name="Lohaus R."/>
            <person name="Hsiao Y.Y."/>
            <person name="Niu S.C."/>
            <person name="Wang J.Y."/>
            <person name="Lin Y.C."/>
            <person name="Xu Q."/>
            <person name="Chen L.J."/>
            <person name="Yoshida K."/>
            <person name="Fujiwara S."/>
            <person name="Wang Z.W."/>
            <person name="Zhang Y.Q."/>
            <person name="Mitsuda N."/>
            <person name="Wang M."/>
            <person name="Liu G.H."/>
            <person name="Pecoraro L."/>
            <person name="Huang H.X."/>
            <person name="Xiao X.J."/>
            <person name="Lin M."/>
            <person name="Wu X.Y."/>
            <person name="Wu W.L."/>
            <person name="Chen Y.Y."/>
            <person name="Chang S.B."/>
            <person name="Sakamoto S."/>
            <person name="Ohme-Takagi M."/>
            <person name="Yagi M."/>
            <person name="Zeng S.J."/>
            <person name="Shen C.Y."/>
            <person name="Yeh C.M."/>
            <person name="Luo Y.B."/>
            <person name="Tsai W.C."/>
            <person name="Van de Peer Y."/>
            <person name="Liu Z.J."/>
        </authorList>
    </citation>
    <scope>NUCLEOTIDE SEQUENCE [LARGE SCALE GENOMIC DNA]</scope>
    <source>
        <tissue evidence="2">The whole plant</tissue>
    </source>
</reference>
<keyword evidence="1" id="KW-1133">Transmembrane helix</keyword>
<feature type="transmembrane region" description="Helical" evidence="1">
    <location>
        <begin position="273"/>
        <end position="295"/>
    </location>
</feature>
<dbReference type="PANTHER" id="PTHR33625:SF4">
    <property type="entry name" value="OS08G0179900 PROTEIN"/>
    <property type="match status" value="1"/>
</dbReference>
<proteinExistence type="predicted"/>
<evidence type="ECO:0000313" key="2">
    <source>
        <dbReference type="EMBL" id="PKU76906.1"/>
    </source>
</evidence>
<keyword evidence="1" id="KW-0472">Membrane</keyword>
<gene>
    <name evidence="2" type="ORF">MA16_Dca001512</name>
</gene>
<keyword evidence="1" id="KW-0812">Transmembrane</keyword>
<dbReference type="EMBL" id="KZ502537">
    <property type="protein sequence ID" value="PKU76906.1"/>
    <property type="molecule type" value="Genomic_DNA"/>
</dbReference>
<organism evidence="2 3">
    <name type="scientific">Dendrobium catenatum</name>
    <dbReference type="NCBI Taxonomy" id="906689"/>
    <lineage>
        <taxon>Eukaryota</taxon>
        <taxon>Viridiplantae</taxon>
        <taxon>Streptophyta</taxon>
        <taxon>Embryophyta</taxon>
        <taxon>Tracheophyta</taxon>
        <taxon>Spermatophyta</taxon>
        <taxon>Magnoliopsida</taxon>
        <taxon>Liliopsida</taxon>
        <taxon>Asparagales</taxon>
        <taxon>Orchidaceae</taxon>
        <taxon>Epidendroideae</taxon>
        <taxon>Malaxideae</taxon>
        <taxon>Dendrobiinae</taxon>
        <taxon>Dendrobium</taxon>
    </lineage>
</organism>
<sequence length="298" mass="31582">MGGGVLRTAAKVASTGSFRSPLVGEAIRRAARQQASSFVPAVEQGLSVPNLSSGPTLSETPAVAVATHWPDWEFAEWELAGDTEQSLSSVDVAPRLVFGPVPTLEEAKEATADLKDALEKVYFVPDHTLDSHGGGQETACGENGTVSAVPGHVVQMFSLLRGSSEAQEVVASLAADKNVWDAVMNNEKFLKFCNNPSPAVAQIYGDPAESVAENKPNFSPTVEVEETSKVSLLDSFKVKVSQIVSFISDYVQDFFGISSPSGETVTSSTDHKYINMTLGSSFMALAVATILVVLLKRG</sequence>
<reference evidence="2 3" key="1">
    <citation type="journal article" date="2016" name="Sci. Rep.">
        <title>The Dendrobium catenatum Lindl. genome sequence provides insights into polysaccharide synthase, floral development and adaptive evolution.</title>
        <authorList>
            <person name="Zhang G.Q."/>
            <person name="Xu Q."/>
            <person name="Bian C."/>
            <person name="Tsai W.C."/>
            <person name="Yeh C.M."/>
            <person name="Liu K.W."/>
            <person name="Yoshida K."/>
            <person name="Zhang L.S."/>
            <person name="Chang S.B."/>
            <person name="Chen F."/>
            <person name="Shi Y."/>
            <person name="Su Y.Y."/>
            <person name="Zhang Y.Q."/>
            <person name="Chen L.J."/>
            <person name="Yin Y."/>
            <person name="Lin M."/>
            <person name="Huang H."/>
            <person name="Deng H."/>
            <person name="Wang Z.W."/>
            <person name="Zhu S.L."/>
            <person name="Zhao X."/>
            <person name="Deng C."/>
            <person name="Niu S.C."/>
            <person name="Huang J."/>
            <person name="Wang M."/>
            <person name="Liu G.H."/>
            <person name="Yang H.J."/>
            <person name="Xiao X.J."/>
            <person name="Hsiao Y.Y."/>
            <person name="Wu W.L."/>
            <person name="Chen Y.Y."/>
            <person name="Mitsuda N."/>
            <person name="Ohme-Takagi M."/>
            <person name="Luo Y.B."/>
            <person name="Van de Peer Y."/>
            <person name="Liu Z.J."/>
        </authorList>
    </citation>
    <scope>NUCLEOTIDE SEQUENCE [LARGE SCALE GENOMIC DNA]</scope>
    <source>
        <tissue evidence="2">The whole plant</tissue>
    </source>
</reference>
<evidence type="ECO:0000256" key="1">
    <source>
        <dbReference type="SAM" id="Phobius"/>
    </source>
</evidence>
<dbReference type="PANTHER" id="PTHR33625">
    <property type="entry name" value="OS08G0179900 PROTEIN"/>
    <property type="match status" value="1"/>
</dbReference>
<name>A0A2I0WMM8_9ASPA</name>
<accession>A0A2I0WMM8</accession>
<protein>
    <submittedName>
        <fullName evidence="2">Uncharacterized protein</fullName>
    </submittedName>
</protein>
<keyword evidence="3" id="KW-1185">Reference proteome</keyword>
<dbReference type="Proteomes" id="UP000233837">
    <property type="component" value="Unassembled WGS sequence"/>
</dbReference>